<dbReference type="Proteomes" id="UP000288943">
    <property type="component" value="Chromosome"/>
</dbReference>
<dbReference type="KEGG" id="pchi:PC41400_02520"/>
<accession>A0A410WQC2</accession>
<dbReference type="GO" id="GO:0030435">
    <property type="term" value="P:sporulation resulting in formation of a cellular spore"/>
    <property type="evidence" value="ECO:0007669"/>
    <property type="project" value="InterPro"/>
</dbReference>
<feature type="domain" description="Sporulation stage II protein D amidase enhancer LytB N-terminal" evidence="1">
    <location>
        <begin position="66"/>
        <end position="172"/>
    </location>
</feature>
<dbReference type="GO" id="GO:0030288">
    <property type="term" value="C:outer membrane-bounded periplasmic space"/>
    <property type="evidence" value="ECO:0007669"/>
    <property type="project" value="TreeGrafter"/>
</dbReference>
<dbReference type="InterPro" id="IPR014225">
    <property type="entry name" value="Spore_II_D_firmicutes"/>
</dbReference>
<dbReference type="InterPro" id="IPR013693">
    <property type="entry name" value="SpoIID/LytB_N"/>
</dbReference>
<dbReference type="AlphaFoldDB" id="A0A410WQC2"/>
<dbReference type="Proteomes" id="UP001527202">
    <property type="component" value="Unassembled WGS sequence"/>
</dbReference>
<dbReference type="Pfam" id="PF08486">
    <property type="entry name" value="SpoIID"/>
    <property type="match status" value="1"/>
</dbReference>
<evidence type="ECO:0000313" key="2">
    <source>
        <dbReference type="EMBL" id="MCY9596083.1"/>
    </source>
</evidence>
<proteinExistence type="predicted"/>
<name>A0A410WQC2_9BACL</name>
<dbReference type="OrthoDB" id="9794671at2"/>
<gene>
    <name evidence="3" type="primary">spoIID</name>
    <name evidence="2" type="ORF">M5X16_09875</name>
    <name evidence="3" type="ORF">PC41400_02520</name>
</gene>
<dbReference type="PANTHER" id="PTHR30032">
    <property type="entry name" value="N-ACETYLMURAMOYL-L-ALANINE AMIDASE-RELATED"/>
    <property type="match status" value="1"/>
</dbReference>
<dbReference type="EMBL" id="JAMDMJ010000010">
    <property type="protein sequence ID" value="MCY9596083.1"/>
    <property type="molecule type" value="Genomic_DNA"/>
</dbReference>
<organism evidence="3 4">
    <name type="scientific">Paenibacillus chitinolyticus</name>
    <dbReference type="NCBI Taxonomy" id="79263"/>
    <lineage>
        <taxon>Bacteria</taxon>
        <taxon>Bacillati</taxon>
        <taxon>Bacillota</taxon>
        <taxon>Bacilli</taxon>
        <taxon>Bacillales</taxon>
        <taxon>Paenibacillaceae</taxon>
        <taxon>Paenibacillus</taxon>
    </lineage>
</organism>
<reference evidence="2 5" key="2">
    <citation type="submission" date="2022-05" db="EMBL/GenBank/DDBJ databases">
        <title>Genome Sequencing of Bee-Associated Microbes.</title>
        <authorList>
            <person name="Dunlap C."/>
        </authorList>
    </citation>
    <scope>NUCLEOTIDE SEQUENCE [LARGE SCALE GENOMIC DNA]</scope>
    <source>
        <strain evidence="2 5">NRRL B-23120</strain>
    </source>
</reference>
<evidence type="ECO:0000259" key="1">
    <source>
        <dbReference type="Pfam" id="PF08486"/>
    </source>
</evidence>
<protein>
    <submittedName>
        <fullName evidence="3">Stage II sporulation protein D</fullName>
    </submittedName>
</protein>
<dbReference type="GeneID" id="95373687"/>
<dbReference type="InterPro" id="IPR051922">
    <property type="entry name" value="Bact_Sporulation_Assoc"/>
</dbReference>
<reference evidence="3 4" key="1">
    <citation type="submission" date="2018-01" db="EMBL/GenBank/DDBJ databases">
        <title>The whole genome sequencing and assembly of Paenibacillus chitinolyticus KCCM 41400 strain.</title>
        <authorList>
            <person name="Kim J.-Y."/>
            <person name="Park M.-K."/>
            <person name="Lee Y.-J."/>
            <person name="Yi H."/>
            <person name="Bahn Y.-S."/>
            <person name="Kim J.F."/>
            <person name="Lee D.-W."/>
        </authorList>
    </citation>
    <scope>NUCLEOTIDE SEQUENCE [LARGE SCALE GENOMIC DNA]</scope>
    <source>
        <strain evidence="3 4">KCCM 41400</strain>
    </source>
</reference>
<dbReference type="NCBIfam" id="TIGR02669">
    <property type="entry name" value="SpoIID_LytB"/>
    <property type="match status" value="1"/>
</dbReference>
<dbReference type="NCBIfam" id="TIGR02870">
    <property type="entry name" value="spore_II_D"/>
    <property type="match status" value="1"/>
</dbReference>
<evidence type="ECO:0000313" key="3">
    <source>
        <dbReference type="EMBL" id="QAV16629.1"/>
    </source>
</evidence>
<keyword evidence="5" id="KW-1185">Reference proteome</keyword>
<dbReference type="RefSeq" id="WP_042233843.1">
    <property type="nucleotide sequence ID" value="NZ_CP026520.1"/>
</dbReference>
<dbReference type="EMBL" id="CP026520">
    <property type="protein sequence ID" value="QAV16629.1"/>
    <property type="molecule type" value="Genomic_DNA"/>
</dbReference>
<sequence length="346" mass="38004">MKFKRRSKLKQPALLWTGIAVSGLLLVTVLLPAVVVKQQTGTFADLHGTEAVPSSADMVMIPVYLSKQKQIQTVSLEQYVKGVVAAEMPAEFSEEALKAQAIAARTYIVRRILTGDFSNVPVKEAWVTDTIQHQAYLTDDQLQKQWTGKAYESNSKKIDTAVKATADFILTYEGKPIQATFFSTSNGYTEDVRNVWGSDLPYLKSVSSPWDEKLSPKFKQTITLSYKDILQKLGLPASSSLNSGSIKVLERTESKRVKSAMIAGKTFTGKEIREKLGLNSTDFEADLSGTDWTFTVKGYGHGVGMSQWGANGMAKEGKKAAEIAAYYYPGAKLTSASTLLNKKTQK</sequence>
<dbReference type="PANTHER" id="PTHR30032:SF4">
    <property type="entry name" value="AMIDASE ENHANCER"/>
    <property type="match status" value="1"/>
</dbReference>
<evidence type="ECO:0000313" key="4">
    <source>
        <dbReference type="Proteomes" id="UP000288943"/>
    </source>
</evidence>
<dbReference type="InterPro" id="IPR013486">
    <property type="entry name" value="SpoIID/LytB"/>
</dbReference>
<evidence type="ECO:0000313" key="5">
    <source>
        <dbReference type="Proteomes" id="UP001527202"/>
    </source>
</evidence>